<dbReference type="Proteomes" id="UP000824998">
    <property type="component" value="Unassembled WGS sequence"/>
</dbReference>
<dbReference type="PROSITE" id="PS00455">
    <property type="entry name" value="AMP_BINDING"/>
    <property type="match status" value="1"/>
</dbReference>
<dbReference type="Pfam" id="PF13193">
    <property type="entry name" value="AMP-binding_C"/>
    <property type="match status" value="1"/>
</dbReference>
<keyword evidence="8" id="KW-1185">Reference proteome</keyword>
<dbReference type="NCBIfam" id="TIGR01217">
    <property type="entry name" value="ac_ac_CoA_syn"/>
    <property type="match status" value="1"/>
</dbReference>
<proteinExistence type="inferred from homology"/>
<dbReference type="InterPro" id="IPR020845">
    <property type="entry name" value="AMP-binding_CS"/>
</dbReference>
<evidence type="ECO:0000313" key="8">
    <source>
        <dbReference type="Proteomes" id="UP000824998"/>
    </source>
</evidence>
<evidence type="ECO:0000259" key="5">
    <source>
        <dbReference type="Pfam" id="PF00501"/>
    </source>
</evidence>
<dbReference type="InterPro" id="IPR045851">
    <property type="entry name" value="AMP-bd_C_sf"/>
</dbReference>
<dbReference type="InterPro" id="IPR042099">
    <property type="entry name" value="ANL_N_sf"/>
</dbReference>
<accession>A0A9P7YSS1</accession>
<dbReference type="NCBIfam" id="NF002937">
    <property type="entry name" value="PRK03584.1"/>
    <property type="match status" value="1"/>
</dbReference>
<keyword evidence="3" id="KW-0547">Nucleotide-binding</keyword>
<keyword evidence="4" id="KW-0067">ATP-binding</keyword>
<comment type="caution">
    <text evidence="7">The sequence shown here is derived from an EMBL/GenBank/DDBJ whole genome shotgun (WGS) entry which is preliminary data.</text>
</comment>
<dbReference type="SUPFAM" id="SSF56801">
    <property type="entry name" value="Acetyl-CoA synthetase-like"/>
    <property type="match status" value="1"/>
</dbReference>
<dbReference type="GO" id="GO:0030729">
    <property type="term" value="F:acetoacetate-CoA ligase activity"/>
    <property type="evidence" value="ECO:0007669"/>
    <property type="project" value="InterPro"/>
</dbReference>
<dbReference type="InterPro" id="IPR005914">
    <property type="entry name" value="Acac_CoA_synth"/>
</dbReference>
<dbReference type="Gene3D" id="3.40.50.12780">
    <property type="entry name" value="N-terminal domain of ligase-like"/>
    <property type="match status" value="1"/>
</dbReference>
<dbReference type="AlphaFoldDB" id="A0A9P7YSS1"/>
<dbReference type="PANTHER" id="PTHR42921">
    <property type="entry name" value="ACETOACETYL-COA SYNTHETASE"/>
    <property type="match status" value="1"/>
</dbReference>
<dbReference type="GO" id="GO:0005524">
    <property type="term" value="F:ATP binding"/>
    <property type="evidence" value="ECO:0007669"/>
    <property type="project" value="UniProtKB-KW"/>
</dbReference>
<dbReference type="PANTHER" id="PTHR42921:SF1">
    <property type="entry name" value="ACETOACETYL-COA SYNTHETASE"/>
    <property type="match status" value="1"/>
</dbReference>
<dbReference type="EMBL" id="MU251362">
    <property type="protein sequence ID" value="KAG9239076.1"/>
    <property type="molecule type" value="Genomic_DNA"/>
</dbReference>
<evidence type="ECO:0000256" key="3">
    <source>
        <dbReference type="ARBA" id="ARBA00022741"/>
    </source>
</evidence>
<evidence type="ECO:0000256" key="1">
    <source>
        <dbReference type="ARBA" id="ARBA00006432"/>
    </source>
</evidence>
<dbReference type="OrthoDB" id="10253869at2759"/>
<protein>
    <submittedName>
        <fullName evidence="7">Acetoacetyl-CoA synthetase</fullName>
    </submittedName>
</protein>
<dbReference type="GO" id="GO:0006629">
    <property type="term" value="P:lipid metabolic process"/>
    <property type="evidence" value="ECO:0007669"/>
    <property type="project" value="InterPro"/>
</dbReference>
<reference evidence="7" key="1">
    <citation type="journal article" date="2021" name="IMA Fungus">
        <title>Genomic characterization of three marine fungi, including Emericellopsis atlantica sp. nov. with signatures of a generalist lifestyle and marine biomass degradation.</title>
        <authorList>
            <person name="Hagestad O.C."/>
            <person name="Hou L."/>
            <person name="Andersen J.H."/>
            <person name="Hansen E.H."/>
            <person name="Altermark B."/>
            <person name="Li C."/>
            <person name="Kuhnert E."/>
            <person name="Cox R.J."/>
            <person name="Crous P.W."/>
            <person name="Spatafora J.W."/>
            <person name="Lail K."/>
            <person name="Amirebrahimi M."/>
            <person name="Lipzen A."/>
            <person name="Pangilinan J."/>
            <person name="Andreopoulos W."/>
            <person name="Hayes R.D."/>
            <person name="Ng V."/>
            <person name="Grigoriev I.V."/>
            <person name="Jackson S.A."/>
            <person name="Sutton T.D.S."/>
            <person name="Dobson A.D.W."/>
            <person name="Rama T."/>
        </authorList>
    </citation>
    <scope>NUCLEOTIDE SEQUENCE</scope>
    <source>
        <strain evidence="7">TRa018bII</strain>
    </source>
</reference>
<sequence>MGELDANLPLQLWSHPAPETTQMWIFKTQVEKKYNLKIKGYDELYGWSIENVADFWREVCLFTGVHATSRKSVEDQDIYERGPTPASLFDQILPPDAPIYPRPDFFPDVALNFAENLLYPLHPAGSVDGGELAIIAATETSREEVTWDQLRQKFAECYHALKHQGVKPHDRVAGFVGHNTNAVVAMLATTALGAIWTAVSPDTGVGAVLDRLQQIEPVVLFADNASLYNGKTHETTTKVRDMIASLPKLGVLVVFEAISGTDIQAHIKSLNPPSGEAFTYGQFLLQRGHSSDNSNTEIEFDKFPASHPAYILYSSGTTGKPKCIVHSAGGTLIQHKKEHIIHGDILPGDRLFYFTTTTWMMWHWLISGLSCGATLILYDGSPFFPHGPLTMPKFIDELQIKQFGTSAKFLSVLEQKNVFPNNDGLSLASLKAVYSTGSPLAPSTFQYVTKAFGSQVQTASITGGTDIISLFGAPCPLTPVYQGEIQQKGLGMSIFAVSPDGTIIIDGSSGDLICTKPFPSQPVTFFGPDGPQKYKESYFETFTNVWHHGDFIRFNPSTGGMVMLGRSDGILKPAGVRFGSAEIYNVLLKFFSDKVEDALCIGRRRESDSDEMVVLFLKMSEGGRLDEELRQEIKSVVRRELSARHVPGVVEECVEIPVTTNGKKVEVAVKQILCGMDVKTSASVANSECLNWYREWAANN</sequence>
<dbReference type="Pfam" id="PF00501">
    <property type="entry name" value="AMP-binding"/>
    <property type="match status" value="1"/>
</dbReference>
<dbReference type="Gene3D" id="3.30.300.30">
    <property type="match status" value="1"/>
</dbReference>
<gene>
    <name evidence="7" type="ORF">BJ875DRAFT_436882</name>
</gene>
<evidence type="ECO:0000313" key="7">
    <source>
        <dbReference type="EMBL" id="KAG9239076.1"/>
    </source>
</evidence>
<evidence type="ECO:0000256" key="2">
    <source>
        <dbReference type="ARBA" id="ARBA00022598"/>
    </source>
</evidence>
<name>A0A9P7YSS1_9HELO</name>
<keyword evidence="2" id="KW-0436">Ligase</keyword>
<dbReference type="InterPro" id="IPR000873">
    <property type="entry name" value="AMP-dep_synth/lig_dom"/>
</dbReference>
<evidence type="ECO:0000259" key="6">
    <source>
        <dbReference type="Pfam" id="PF13193"/>
    </source>
</evidence>
<organism evidence="7 8">
    <name type="scientific">Amylocarpus encephaloides</name>
    <dbReference type="NCBI Taxonomy" id="45428"/>
    <lineage>
        <taxon>Eukaryota</taxon>
        <taxon>Fungi</taxon>
        <taxon>Dikarya</taxon>
        <taxon>Ascomycota</taxon>
        <taxon>Pezizomycotina</taxon>
        <taxon>Leotiomycetes</taxon>
        <taxon>Helotiales</taxon>
        <taxon>Helotiales incertae sedis</taxon>
        <taxon>Amylocarpus</taxon>
    </lineage>
</organism>
<evidence type="ECO:0000256" key="4">
    <source>
        <dbReference type="ARBA" id="ARBA00022840"/>
    </source>
</evidence>
<comment type="similarity">
    <text evidence="1">Belongs to the ATP-dependent AMP-binding enzyme family.</text>
</comment>
<feature type="domain" description="AMP-binding enzyme C-terminal" evidence="6">
    <location>
        <begin position="593"/>
        <end position="663"/>
    </location>
</feature>
<dbReference type="InterPro" id="IPR025110">
    <property type="entry name" value="AMP-bd_C"/>
</dbReference>
<feature type="domain" description="AMP-dependent synthetase/ligase" evidence="5">
    <location>
        <begin position="136"/>
        <end position="456"/>
    </location>
</feature>